<evidence type="ECO:0000313" key="5">
    <source>
        <dbReference type="Proteomes" id="UP000198855"/>
    </source>
</evidence>
<feature type="domain" description="SLH" evidence="3">
    <location>
        <begin position="94"/>
        <end position="154"/>
    </location>
</feature>
<dbReference type="EMBL" id="FOMT01000002">
    <property type="protein sequence ID" value="SFE18280.1"/>
    <property type="molecule type" value="Genomic_DNA"/>
</dbReference>
<evidence type="ECO:0000256" key="2">
    <source>
        <dbReference type="SAM" id="SignalP"/>
    </source>
</evidence>
<feature type="compositionally biased region" description="Low complexity" evidence="1">
    <location>
        <begin position="228"/>
        <end position="242"/>
    </location>
</feature>
<evidence type="ECO:0000313" key="4">
    <source>
        <dbReference type="EMBL" id="SFE18280.1"/>
    </source>
</evidence>
<dbReference type="Pfam" id="PF00395">
    <property type="entry name" value="SLH"/>
    <property type="match status" value="2"/>
</dbReference>
<feature type="domain" description="SLH" evidence="3">
    <location>
        <begin position="156"/>
        <end position="219"/>
    </location>
</feature>
<proteinExistence type="predicted"/>
<feature type="chain" id="PRO_5011641101" evidence="2">
    <location>
        <begin position="26"/>
        <end position="242"/>
    </location>
</feature>
<reference evidence="5" key="1">
    <citation type="submission" date="2016-10" db="EMBL/GenBank/DDBJ databases">
        <authorList>
            <person name="Varghese N."/>
            <person name="Submissions S."/>
        </authorList>
    </citation>
    <scope>NUCLEOTIDE SEQUENCE [LARGE SCALE GENOMIC DNA]</scope>
    <source>
        <strain evidence="5">CGMCC 1.10784</strain>
    </source>
</reference>
<dbReference type="STRING" id="1045775.SAMN05216378_2627"/>
<dbReference type="OrthoDB" id="1738667at2"/>
<dbReference type="RefSeq" id="WP_091185496.1">
    <property type="nucleotide sequence ID" value="NZ_FOMT01000002.1"/>
</dbReference>
<protein>
    <submittedName>
        <fullName evidence="4">S-layer homology domain-containing protein</fullName>
    </submittedName>
</protein>
<evidence type="ECO:0000256" key="1">
    <source>
        <dbReference type="SAM" id="MobiDB-lite"/>
    </source>
</evidence>
<organism evidence="4 5">
    <name type="scientific">Paenibacillus catalpae</name>
    <dbReference type="NCBI Taxonomy" id="1045775"/>
    <lineage>
        <taxon>Bacteria</taxon>
        <taxon>Bacillati</taxon>
        <taxon>Bacillota</taxon>
        <taxon>Bacilli</taxon>
        <taxon>Bacillales</taxon>
        <taxon>Paenibacillaceae</taxon>
        <taxon>Paenibacillus</taxon>
    </lineage>
</organism>
<dbReference type="PROSITE" id="PS51272">
    <property type="entry name" value="SLH"/>
    <property type="match status" value="3"/>
</dbReference>
<keyword evidence="2" id="KW-0732">Signal</keyword>
<sequence length="242" mass="26113">MKKRITAAAISAAVLFGAVSGQALAADNSSFTDIASTSSRAQIEALQELGIVKGVSSSEFNPEENLTGAQGVELIVRAMQLSLAAIDFKEAPTAEGFFTNVKNDAWYAESFVIAHHNGLDLPADIDPAKPLTREQFAHYLVQALEKTGQYPLIKMYINIQDEKDITVDYQGTIQRALLYKIVSLDADGNFHPQQVVNRAEAAAILYEAHQFVEAHKDNGEVDPEAPESPETPAASAPAEAVE</sequence>
<dbReference type="InterPro" id="IPR001119">
    <property type="entry name" value="SLH_dom"/>
</dbReference>
<keyword evidence="5" id="KW-1185">Reference proteome</keyword>
<evidence type="ECO:0000259" key="3">
    <source>
        <dbReference type="PROSITE" id="PS51272"/>
    </source>
</evidence>
<feature type="signal peptide" evidence="2">
    <location>
        <begin position="1"/>
        <end position="25"/>
    </location>
</feature>
<feature type="domain" description="SLH" evidence="3">
    <location>
        <begin position="26"/>
        <end position="89"/>
    </location>
</feature>
<dbReference type="AlphaFoldDB" id="A0A1I1YJV2"/>
<name>A0A1I1YJV2_9BACL</name>
<gene>
    <name evidence="4" type="ORF">SAMN05216378_2627</name>
</gene>
<dbReference type="Proteomes" id="UP000198855">
    <property type="component" value="Unassembled WGS sequence"/>
</dbReference>
<feature type="region of interest" description="Disordered" evidence="1">
    <location>
        <begin position="216"/>
        <end position="242"/>
    </location>
</feature>
<accession>A0A1I1YJV2</accession>